<comment type="caution">
    <text evidence="2">The sequence shown here is derived from an EMBL/GenBank/DDBJ whole genome shotgun (WGS) entry which is preliminary data.</text>
</comment>
<evidence type="ECO:0000313" key="3">
    <source>
        <dbReference type="Proteomes" id="UP000230214"/>
    </source>
</evidence>
<name>A0A2H0RAV8_UNCKA</name>
<organism evidence="2 3">
    <name type="scientific">candidate division WWE3 bacterium CG10_big_fil_rev_8_21_14_0_10_32_10</name>
    <dbReference type="NCBI Taxonomy" id="1975090"/>
    <lineage>
        <taxon>Bacteria</taxon>
        <taxon>Katanobacteria</taxon>
    </lineage>
</organism>
<evidence type="ECO:0000313" key="2">
    <source>
        <dbReference type="EMBL" id="PIR43661.1"/>
    </source>
</evidence>
<evidence type="ECO:0000256" key="1">
    <source>
        <dbReference type="SAM" id="MobiDB-lite"/>
    </source>
</evidence>
<feature type="region of interest" description="Disordered" evidence="1">
    <location>
        <begin position="20"/>
        <end position="49"/>
    </location>
</feature>
<reference evidence="2 3" key="1">
    <citation type="submission" date="2017-09" db="EMBL/GenBank/DDBJ databases">
        <title>Depth-based differentiation of microbial function through sediment-hosted aquifers and enrichment of novel symbionts in the deep terrestrial subsurface.</title>
        <authorList>
            <person name="Probst A.J."/>
            <person name="Ladd B."/>
            <person name="Jarett J.K."/>
            <person name="Geller-Mcgrath D.E."/>
            <person name="Sieber C.M."/>
            <person name="Emerson J.B."/>
            <person name="Anantharaman K."/>
            <person name="Thomas B.C."/>
            <person name="Malmstrom R."/>
            <person name="Stieglmeier M."/>
            <person name="Klingl A."/>
            <person name="Woyke T."/>
            <person name="Ryan C.M."/>
            <person name="Banfield J.F."/>
        </authorList>
    </citation>
    <scope>NUCLEOTIDE SEQUENCE [LARGE SCALE GENOMIC DNA]</scope>
    <source>
        <strain evidence="2">CG10_big_fil_rev_8_21_14_0_10_32_10</strain>
    </source>
</reference>
<protein>
    <submittedName>
        <fullName evidence="2">Uncharacterized protein</fullName>
    </submittedName>
</protein>
<dbReference type="AlphaFoldDB" id="A0A2H0RAV8"/>
<sequence>MSNDLVIDDAFWEELEDFLSPPWKRKGGGETPETPEQEEEDYEEGEGPDWGNILDCDRCGRALKNCICIPI</sequence>
<accession>A0A2H0RAV8</accession>
<gene>
    <name evidence="2" type="ORF">COV24_01230</name>
</gene>
<dbReference type="Proteomes" id="UP000230214">
    <property type="component" value="Unassembled WGS sequence"/>
</dbReference>
<proteinExistence type="predicted"/>
<feature type="compositionally biased region" description="Acidic residues" evidence="1">
    <location>
        <begin position="33"/>
        <end position="47"/>
    </location>
</feature>
<dbReference type="EMBL" id="PCXU01000013">
    <property type="protein sequence ID" value="PIR43661.1"/>
    <property type="molecule type" value="Genomic_DNA"/>
</dbReference>